<comment type="caution">
    <text evidence="1">The sequence shown here is derived from an EMBL/GenBank/DDBJ whole genome shotgun (WGS) entry which is preliminary data.</text>
</comment>
<name>A0AAV5L3Q8_9ROSI</name>
<protein>
    <submittedName>
        <fullName evidence="1">Uncharacterized protein</fullName>
    </submittedName>
</protein>
<proteinExistence type="predicted"/>
<accession>A0AAV5L3Q8</accession>
<dbReference type="EMBL" id="BPVZ01000093">
    <property type="protein sequence ID" value="GKV31834.1"/>
    <property type="molecule type" value="Genomic_DNA"/>
</dbReference>
<dbReference type="PANTHER" id="PTHR33116:SF78">
    <property type="entry name" value="OS12G0587133 PROTEIN"/>
    <property type="match status" value="1"/>
</dbReference>
<dbReference type="PANTHER" id="PTHR33116">
    <property type="entry name" value="REVERSE TRANSCRIPTASE ZINC-BINDING DOMAIN-CONTAINING PROTEIN-RELATED-RELATED"/>
    <property type="match status" value="1"/>
</dbReference>
<sequence>MIAEGLHGLVKKAETEGLIHGIDVGSNGLTISLLQFADDTVILGKASGENIFMRWLNGAASVLRCGVGKIPFVYLGMPVGGNPGTKKLWDPVLNKFRIKLAVWKSALLSFGGRITLLNSRDFLWGGVELKRKIPWVSWETVCRSKEKGGLGVLDFRRRNWALLGKWWFRLGDSGESLWKRVVWDKYYEGRREVDIRAMDSVRMSRIWRDVISVGGKSIKLHDMLGKGFRWMVGDGRHVGFWRESWVGDKSLKELCPRLFELAMSKDGMVCEMGVWEMGVWRWNVHWRRGRLGRERGEEVVLWEVLSRVQIAEGREDCWKWTHDAEGRYAVKKAYEFLSPMEAILPEQISWVLWGQVLSWWGLQVVMPNTVGGVMEVFLYELGGMVGREIGACLFLVGSWYIWYWRNMKVFQNKGECKNELLHMIQSKTFLWIKNKVAGSVFSIIDWKLNPRECAAAIRKHRSLLRVFHKHKNGQPDE</sequence>
<dbReference type="Proteomes" id="UP001054252">
    <property type="component" value="Unassembled WGS sequence"/>
</dbReference>
<organism evidence="1 2">
    <name type="scientific">Rubroshorea leprosula</name>
    <dbReference type="NCBI Taxonomy" id="152421"/>
    <lineage>
        <taxon>Eukaryota</taxon>
        <taxon>Viridiplantae</taxon>
        <taxon>Streptophyta</taxon>
        <taxon>Embryophyta</taxon>
        <taxon>Tracheophyta</taxon>
        <taxon>Spermatophyta</taxon>
        <taxon>Magnoliopsida</taxon>
        <taxon>eudicotyledons</taxon>
        <taxon>Gunneridae</taxon>
        <taxon>Pentapetalae</taxon>
        <taxon>rosids</taxon>
        <taxon>malvids</taxon>
        <taxon>Malvales</taxon>
        <taxon>Dipterocarpaceae</taxon>
        <taxon>Rubroshorea</taxon>
    </lineage>
</organism>
<reference evidence="1 2" key="1">
    <citation type="journal article" date="2021" name="Commun. Biol.">
        <title>The genome of Shorea leprosula (Dipterocarpaceae) highlights the ecological relevance of drought in aseasonal tropical rainforests.</title>
        <authorList>
            <person name="Ng K.K.S."/>
            <person name="Kobayashi M.J."/>
            <person name="Fawcett J.A."/>
            <person name="Hatakeyama M."/>
            <person name="Paape T."/>
            <person name="Ng C.H."/>
            <person name="Ang C.C."/>
            <person name="Tnah L.H."/>
            <person name="Lee C.T."/>
            <person name="Nishiyama T."/>
            <person name="Sese J."/>
            <person name="O'Brien M.J."/>
            <person name="Copetti D."/>
            <person name="Mohd Noor M.I."/>
            <person name="Ong R.C."/>
            <person name="Putra M."/>
            <person name="Sireger I.Z."/>
            <person name="Indrioko S."/>
            <person name="Kosugi Y."/>
            <person name="Izuno A."/>
            <person name="Isagi Y."/>
            <person name="Lee S.L."/>
            <person name="Shimizu K.K."/>
        </authorList>
    </citation>
    <scope>NUCLEOTIDE SEQUENCE [LARGE SCALE GENOMIC DNA]</scope>
    <source>
        <strain evidence="1">214</strain>
    </source>
</reference>
<evidence type="ECO:0000313" key="1">
    <source>
        <dbReference type="EMBL" id="GKV31834.1"/>
    </source>
</evidence>
<gene>
    <name evidence="1" type="ORF">SLEP1_g40497</name>
</gene>
<dbReference type="AlphaFoldDB" id="A0AAV5L3Q8"/>
<keyword evidence="2" id="KW-1185">Reference proteome</keyword>
<evidence type="ECO:0000313" key="2">
    <source>
        <dbReference type="Proteomes" id="UP001054252"/>
    </source>
</evidence>